<keyword evidence="4" id="KW-1185">Reference proteome</keyword>
<feature type="region of interest" description="Disordered" evidence="1">
    <location>
        <begin position="72"/>
        <end position="115"/>
    </location>
</feature>
<dbReference type="Proteomes" id="UP001140206">
    <property type="component" value="Chromosome 1"/>
</dbReference>
<name>A0AAV8HKY6_9POAL</name>
<evidence type="ECO:0000313" key="4">
    <source>
        <dbReference type="Proteomes" id="UP001140206"/>
    </source>
</evidence>
<dbReference type="AlphaFoldDB" id="A0AAV8HKY6"/>
<evidence type="ECO:0000313" key="3">
    <source>
        <dbReference type="EMBL" id="KAJ4816702.1"/>
    </source>
</evidence>
<dbReference type="InterPro" id="IPR002487">
    <property type="entry name" value="TF_Kbox"/>
</dbReference>
<reference evidence="3" key="1">
    <citation type="submission" date="2022-08" db="EMBL/GenBank/DDBJ databases">
        <authorList>
            <person name="Marques A."/>
        </authorList>
    </citation>
    <scope>NUCLEOTIDE SEQUENCE</scope>
    <source>
        <strain evidence="3">RhyPub2mFocal</strain>
        <tissue evidence="3">Leaves</tissue>
    </source>
</reference>
<dbReference type="GO" id="GO:0005634">
    <property type="term" value="C:nucleus"/>
    <property type="evidence" value="ECO:0007669"/>
    <property type="project" value="InterPro"/>
</dbReference>
<proteinExistence type="predicted"/>
<protein>
    <submittedName>
        <fullName evidence="3">MADS-box transcription factor</fullName>
    </submittedName>
</protein>
<organism evidence="3 4">
    <name type="scientific">Rhynchospora pubera</name>
    <dbReference type="NCBI Taxonomy" id="906938"/>
    <lineage>
        <taxon>Eukaryota</taxon>
        <taxon>Viridiplantae</taxon>
        <taxon>Streptophyta</taxon>
        <taxon>Embryophyta</taxon>
        <taxon>Tracheophyta</taxon>
        <taxon>Spermatophyta</taxon>
        <taxon>Magnoliopsida</taxon>
        <taxon>Liliopsida</taxon>
        <taxon>Poales</taxon>
        <taxon>Cyperaceae</taxon>
        <taxon>Cyperoideae</taxon>
        <taxon>Rhynchosporeae</taxon>
        <taxon>Rhynchospora</taxon>
    </lineage>
</organism>
<evidence type="ECO:0000256" key="1">
    <source>
        <dbReference type="SAM" id="MobiDB-lite"/>
    </source>
</evidence>
<dbReference type="EMBL" id="JAMFTS010000001">
    <property type="protein sequence ID" value="KAJ4816702.1"/>
    <property type="molecule type" value="Genomic_DNA"/>
</dbReference>
<sequence length="122" mass="13838">MGDDLSGLTIKDLQGLENRLEMSLRSIRLKKDEFMTNEIQKLSHQGSLIHQENIALYKKLNRIYQQNMELEKKVNGSEGTSDADKSSVTRSVVPINLEINPPQEEKMDSEPGDSNLCVLKLH</sequence>
<dbReference type="GO" id="GO:0003700">
    <property type="term" value="F:DNA-binding transcription factor activity"/>
    <property type="evidence" value="ECO:0007669"/>
    <property type="project" value="InterPro"/>
</dbReference>
<comment type="caution">
    <text evidence="3">The sequence shown here is derived from an EMBL/GenBank/DDBJ whole genome shotgun (WGS) entry which is preliminary data.</text>
</comment>
<feature type="domain" description="K-box" evidence="2">
    <location>
        <begin position="1"/>
        <end position="66"/>
    </location>
</feature>
<gene>
    <name evidence="3" type="ORF">LUZ62_029268</name>
</gene>
<evidence type="ECO:0000259" key="2">
    <source>
        <dbReference type="PROSITE" id="PS51297"/>
    </source>
</evidence>
<accession>A0AAV8HKY6</accession>
<dbReference type="PROSITE" id="PS51297">
    <property type="entry name" value="K_BOX"/>
    <property type="match status" value="1"/>
</dbReference>
<dbReference type="Pfam" id="PF01486">
    <property type="entry name" value="K-box"/>
    <property type="match status" value="1"/>
</dbReference>